<evidence type="ECO:0000313" key="3">
    <source>
        <dbReference type="EMBL" id="SDY59475.1"/>
    </source>
</evidence>
<dbReference type="AlphaFoldDB" id="A0A1H3L6H0"/>
<reference evidence="3 4" key="1">
    <citation type="submission" date="2016-10" db="EMBL/GenBank/DDBJ databases">
        <authorList>
            <person name="de Groot N.N."/>
        </authorList>
    </citation>
    <scope>NUCLEOTIDE SEQUENCE [LARGE SCALE GENOMIC DNA]</scope>
    <source>
        <strain evidence="3 4">CPCC 202699</strain>
    </source>
</reference>
<evidence type="ECO:0000256" key="2">
    <source>
        <dbReference type="SAM" id="Phobius"/>
    </source>
</evidence>
<evidence type="ECO:0008006" key="5">
    <source>
        <dbReference type="Google" id="ProtNLM"/>
    </source>
</evidence>
<organism evidence="3 4">
    <name type="scientific">Amycolatopsis xylanica</name>
    <dbReference type="NCBI Taxonomy" id="589385"/>
    <lineage>
        <taxon>Bacteria</taxon>
        <taxon>Bacillati</taxon>
        <taxon>Actinomycetota</taxon>
        <taxon>Actinomycetes</taxon>
        <taxon>Pseudonocardiales</taxon>
        <taxon>Pseudonocardiaceae</taxon>
        <taxon>Amycolatopsis</taxon>
    </lineage>
</organism>
<dbReference type="Proteomes" id="UP000199515">
    <property type="component" value="Unassembled WGS sequence"/>
</dbReference>
<sequence>MKLGERAVRPRRRPSEEPQAIDGQTRRLRTISRRAYGLAVVCAGMVIGGCIGLVAMNSAAETLLANGTRVPGMVVTTHNPVRGTPSMVVEYITGGRRHRAEIQRDSGRDYVPFEQVTVVYDPAESGRVRTLDEANDTGSRVVLGMALLVALVCVPFYLAGGAAWRRRHRAVLETGWREASVTVVPDYPVRRNRNSPDLYVSYEDGSTARLRGVPSLRGATRMRHEPGTPAWVGGTGENMVVVFERGRWLRAPYIVPVRVRPLAKYAFLG</sequence>
<feature type="transmembrane region" description="Helical" evidence="2">
    <location>
        <begin position="141"/>
        <end position="159"/>
    </location>
</feature>
<keyword evidence="4" id="KW-1185">Reference proteome</keyword>
<name>A0A1H3L6H0_9PSEU</name>
<dbReference type="STRING" id="589385.SAMN05421504_10665"/>
<dbReference type="RefSeq" id="WP_143047157.1">
    <property type="nucleotide sequence ID" value="NZ_FNON01000006.1"/>
</dbReference>
<keyword evidence="2" id="KW-1133">Transmembrane helix</keyword>
<gene>
    <name evidence="3" type="ORF">SAMN05421504_10665</name>
</gene>
<dbReference type="OrthoDB" id="3617184at2"/>
<evidence type="ECO:0000313" key="4">
    <source>
        <dbReference type="Proteomes" id="UP000199515"/>
    </source>
</evidence>
<keyword evidence="2" id="KW-0472">Membrane</keyword>
<protein>
    <recommendedName>
        <fullName evidence="5">DUF3592 domain-containing protein</fullName>
    </recommendedName>
</protein>
<feature type="transmembrane region" description="Helical" evidence="2">
    <location>
        <begin position="35"/>
        <end position="56"/>
    </location>
</feature>
<keyword evidence="2" id="KW-0812">Transmembrane</keyword>
<feature type="compositionally biased region" description="Basic and acidic residues" evidence="1">
    <location>
        <begin position="1"/>
        <end position="16"/>
    </location>
</feature>
<feature type="region of interest" description="Disordered" evidence="1">
    <location>
        <begin position="1"/>
        <end position="25"/>
    </location>
</feature>
<evidence type="ECO:0000256" key="1">
    <source>
        <dbReference type="SAM" id="MobiDB-lite"/>
    </source>
</evidence>
<proteinExistence type="predicted"/>
<accession>A0A1H3L6H0</accession>
<dbReference type="EMBL" id="FNON01000006">
    <property type="protein sequence ID" value="SDY59475.1"/>
    <property type="molecule type" value="Genomic_DNA"/>
</dbReference>